<dbReference type="Proteomes" id="UP000007799">
    <property type="component" value="Unassembled WGS sequence"/>
</dbReference>
<reference evidence="8" key="1">
    <citation type="submission" date="2009-08" db="EMBL/GenBank/DDBJ databases">
        <title>Annotation of Salpingoeca rosetta.</title>
        <authorList>
            <consortium name="The Broad Institute Genome Sequencing Platform"/>
            <person name="Russ C."/>
            <person name="Cuomo C."/>
            <person name="Burger G."/>
            <person name="Gray M.W."/>
            <person name="Holland P.W.H."/>
            <person name="King N."/>
            <person name="Lang F.B.F."/>
            <person name="Roger A.J."/>
            <person name="Ruiz-Trillo I."/>
            <person name="Young S.K."/>
            <person name="Zeng Q."/>
            <person name="Gargeya S."/>
            <person name="Alvarado L."/>
            <person name="Berlin A."/>
            <person name="Chapman S.B."/>
            <person name="Chen Z."/>
            <person name="Freedman E."/>
            <person name="Gellesch M."/>
            <person name="Goldberg J."/>
            <person name="Griggs A."/>
            <person name="Gujja S."/>
            <person name="Heilman E."/>
            <person name="Heiman D."/>
            <person name="Howarth C."/>
            <person name="Mehta T."/>
            <person name="Neiman D."/>
            <person name="Pearson M."/>
            <person name="Roberts A."/>
            <person name="Saif S."/>
            <person name="Shea T."/>
            <person name="Shenoy N."/>
            <person name="Sisk P."/>
            <person name="Stolte C."/>
            <person name="Sykes S."/>
            <person name="White J."/>
            <person name="Yandava C."/>
            <person name="Haas B."/>
            <person name="Nusbaum C."/>
            <person name="Birren B."/>
        </authorList>
    </citation>
    <scope>NUCLEOTIDE SEQUENCE [LARGE SCALE GENOMIC DNA]</scope>
    <source>
        <strain evidence="8">ATCC 50818</strain>
    </source>
</reference>
<dbReference type="AlphaFoldDB" id="F2U529"/>
<evidence type="ECO:0000256" key="7">
    <source>
        <dbReference type="SAM" id="MobiDB-lite"/>
    </source>
</evidence>
<dbReference type="PANTHER" id="PTHR12829:SF7">
    <property type="entry name" value="N6-ADENOSINE-METHYLTRANSFERASE CATALYTIC SUBUNIT"/>
    <property type="match status" value="1"/>
</dbReference>
<feature type="compositionally biased region" description="Low complexity" evidence="7">
    <location>
        <begin position="759"/>
        <end position="789"/>
    </location>
</feature>
<keyword evidence="9" id="KW-1185">Reference proteome</keyword>
<dbReference type="GeneID" id="16076568"/>
<comment type="catalytic activity">
    <reaction evidence="5">
        <text>an adenosine in mRNA + S-adenosyl-L-methionine = an N(6)-methyladenosine in mRNA + S-adenosyl-L-homocysteine + H(+)</text>
        <dbReference type="Rhea" id="RHEA:55584"/>
        <dbReference type="Rhea" id="RHEA-COMP:12414"/>
        <dbReference type="Rhea" id="RHEA-COMP:12417"/>
        <dbReference type="ChEBI" id="CHEBI:15378"/>
        <dbReference type="ChEBI" id="CHEBI:57856"/>
        <dbReference type="ChEBI" id="CHEBI:59789"/>
        <dbReference type="ChEBI" id="CHEBI:74411"/>
        <dbReference type="ChEBI" id="CHEBI:74449"/>
        <dbReference type="EC" id="2.1.1.348"/>
    </reaction>
</comment>
<dbReference type="RefSeq" id="XP_004995981.1">
    <property type="nucleotide sequence ID" value="XM_004995924.1"/>
</dbReference>
<evidence type="ECO:0000256" key="2">
    <source>
        <dbReference type="ARBA" id="ARBA00022603"/>
    </source>
</evidence>
<evidence type="ECO:0000256" key="5">
    <source>
        <dbReference type="ARBA" id="ARBA00048957"/>
    </source>
</evidence>
<dbReference type="SUPFAM" id="SSF53335">
    <property type="entry name" value="S-adenosyl-L-methionine-dependent methyltransferases"/>
    <property type="match status" value="1"/>
</dbReference>
<feature type="compositionally biased region" description="Low complexity" evidence="7">
    <location>
        <begin position="586"/>
        <end position="596"/>
    </location>
</feature>
<name>F2U529_SALR5</name>
<feature type="compositionally biased region" description="Basic and acidic residues" evidence="7">
    <location>
        <begin position="514"/>
        <end position="525"/>
    </location>
</feature>
<feature type="compositionally biased region" description="Basic residues" evidence="7">
    <location>
        <begin position="564"/>
        <end position="579"/>
    </location>
</feature>
<dbReference type="InParanoid" id="F2U529"/>
<feature type="region of interest" description="Disordered" evidence="7">
    <location>
        <begin position="24"/>
        <end position="66"/>
    </location>
</feature>
<dbReference type="GO" id="GO:0036396">
    <property type="term" value="C:RNA N6-methyladenosine methyltransferase complex"/>
    <property type="evidence" value="ECO:0007669"/>
    <property type="project" value="TreeGrafter"/>
</dbReference>
<keyword evidence="4" id="KW-0949">S-adenosyl-L-methionine</keyword>
<dbReference type="Pfam" id="PF05063">
    <property type="entry name" value="MT-A70"/>
    <property type="match status" value="1"/>
</dbReference>
<feature type="compositionally biased region" description="Basic and acidic residues" evidence="7">
    <location>
        <begin position="483"/>
        <end position="497"/>
    </location>
</feature>
<dbReference type="EC" id="2.1.1.348" evidence="1"/>
<dbReference type="GO" id="GO:0032259">
    <property type="term" value="P:methylation"/>
    <property type="evidence" value="ECO:0007669"/>
    <property type="project" value="UniProtKB-KW"/>
</dbReference>
<dbReference type="EMBL" id="GL832961">
    <property type="protein sequence ID" value="EGD82745.1"/>
    <property type="molecule type" value="Genomic_DNA"/>
</dbReference>
<dbReference type="KEGG" id="sre:PTSG_03395"/>
<dbReference type="PROSITE" id="PS51143">
    <property type="entry name" value="MT_A70"/>
    <property type="match status" value="1"/>
</dbReference>
<feature type="compositionally biased region" description="Acidic residues" evidence="7">
    <location>
        <begin position="682"/>
        <end position="702"/>
    </location>
</feature>
<dbReference type="OrthoDB" id="10262526at2759"/>
<feature type="compositionally biased region" description="Basic and acidic residues" evidence="7">
    <location>
        <begin position="31"/>
        <end position="47"/>
    </location>
</feature>
<proteinExistence type="inferred from homology"/>
<evidence type="ECO:0000256" key="3">
    <source>
        <dbReference type="ARBA" id="ARBA00022679"/>
    </source>
</evidence>
<accession>F2U529</accession>
<evidence type="ECO:0000256" key="6">
    <source>
        <dbReference type="PROSITE-ProRule" id="PRU00489"/>
    </source>
</evidence>
<feature type="compositionally biased region" description="Basic residues" evidence="7">
    <location>
        <begin position="439"/>
        <end position="452"/>
    </location>
</feature>
<dbReference type="InterPro" id="IPR029063">
    <property type="entry name" value="SAM-dependent_MTases_sf"/>
</dbReference>
<dbReference type="GO" id="GO:0001734">
    <property type="term" value="F:mRNA m(6)A methyltransferase activity"/>
    <property type="evidence" value="ECO:0007669"/>
    <property type="project" value="UniProtKB-EC"/>
</dbReference>
<evidence type="ECO:0000256" key="1">
    <source>
        <dbReference type="ARBA" id="ARBA00012160"/>
    </source>
</evidence>
<feature type="region of interest" description="Disordered" evidence="7">
    <location>
        <begin position="679"/>
        <end position="797"/>
    </location>
</feature>
<evidence type="ECO:0000313" key="8">
    <source>
        <dbReference type="EMBL" id="EGD82745.1"/>
    </source>
</evidence>
<dbReference type="InterPro" id="IPR007757">
    <property type="entry name" value="MT-A70-like"/>
</dbReference>
<dbReference type="GO" id="GO:0005634">
    <property type="term" value="C:nucleus"/>
    <property type="evidence" value="ECO:0007669"/>
    <property type="project" value="TreeGrafter"/>
</dbReference>
<keyword evidence="3 8" id="KW-0808">Transferase</keyword>
<evidence type="ECO:0000313" key="9">
    <source>
        <dbReference type="Proteomes" id="UP000007799"/>
    </source>
</evidence>
<evidence type="ECO:0000256" key="4">
    <source>
        <dbReference type="ARBA" id="ARBA00022691"/>
    </source>
</evidence>
<feature type="compositionally biased region" description="Basic residues" evidence="7">
    <location>
        <begin position="460"/>
        <end position="482"/>
    </location>
</feature>
<gene>
    <name evidence="8" type="ORF">PTSG_03395</name>
</gene>
<keyword evidence="2 8" id="KW-0489">Methyltransferase</keyword>
<dbReference type="STRING" id="946362.F2U529"/>
<comment type="similarity">
    <text evidence="6">Belongs to the MT-A70-like family.</text>
</comment>
<organism evidence="9">
    <name type="scientific">Salpingoeca rosetta (strain ATCC 50818 / BSB-021)</name>
    <dbReference type="NCBI Taxonomy" id="946362"/>
    <lineage>
        <taxon>Eukaryota</taxon>
        <taxon>Choanoflagellata</taxon>
        <taxon>Craspedida</taxon>
        <taxon>Salpingoecidae</taxon>
        <taxon>Salpingoeca</taxon>
    </lineage>
</organism>
<sequence length="797" mass="88790">MDATELEDAPVDDVLDAIFGVLPGSHASFGSKDRQAGNDGQGDRSDADGDSEDADDLGQTHQEKETREVLKELDTLLNTPTVMERAIEEEFRLNGKDVFLFCDHDTAEECAQQSVSGMPCDRLHFRRVIQPHTTHRYGNCRYLDRCFDMRTCKAVHYDVDESDVECIRRRLKHKRELARQRPDLEAHIDLNVFRTFPAQWIQCDVRYIDFSVLGKFSVIMADPPWRINMELPYGTMSDEEMRQLPVQDLQDNGVIFLWVTARCVDLGRELLKRWGYNYANDLIWIKINQLQNLVRTGRTGHWMNHAKEHCMIGVKGNLDGIYPGIDCDVLVSEVRDTSRKPDEIYGLIERLSPGTRKIELFGRPHNVQSNWLTLGDQLQGVQLEDDALVQRFTERYPYSPADTLSLLLQNKLPSSSTAHKARGEEHSDVDTSAGPRARQQSHRHQHNHRHQHHLDDSHNRHSQAHHHQERPSSRHRPSHQHRHHDDGGGDDSAERASRSGRARTPLRTVHTQRRRDSSEGRDEPVAVRGRSRSVGRDALQAYGGGRSASVSGGHSKADELMHTYGHHGPRRHDRQHQHQFRSSPRQQQLQHVYYQQRKPGSIPESRSMSVDRTTSHGSSRGSGDGNDTGHNASAGNRPVFVPRSNAVEGEVVLNLRGHSGYWKRDRHGSKIFIRVLPKRKDDDDDDGGDDGGAGDDGGDDVDGGGGGVDGGDGDTPLVPPAQQSPLAASVAPHTGSVTPPTPQTRQTVSPTPPQTGVHADATTTAPSAAPTAANTTATPATLPASWSAADLWGDKVE</sequence>
<dbReference type="PANTHER" id="PTHR12829">
    <property type="entry name" value="N6-ADENOSINE-METHYLTRANSFERASE"/>
    <property type="match status" value="1"/>
</dbReference>
<protein>
    <recommendedName>
        <fullName evidence="1">mRNA m(6)A methyltransferase</fullName>
        <ecNumber evidence="1">2.1.1.348</ecNumber>
    </recommendedName>
</protein>
<dbReference type="eggNOG" id="KOG2098">
    <property type="taxonomic scope" value="Eukaryota"/>
</dbReference>
<feature type="region of interest" description="Disordered" evidence="7">
    <location>
        <begin position="415"/>
        <end position="642"/>
    </location>
</feature>